<dbReference type="EMBL" id="BSUO01000001">
    <property type="protein sequence ID" value="GMA40055.1"/>
    <property type="molecule type" value="Genomic_DNA"/>
</dbReference>
<sequence length="99" mass="10715">MRTEEHPGTSPPVGHQVTPASPTLLHFTPLGNAPRSPELPDPYIDAGQAGGGRWGRVSASASRPPGLSATTPFQALQRPEKVPKDCSETPIYRTFRRSW</sequence>
<evidence type="ECO:0000313" key="2">
    <source>
        <dbReference type="EMBL" id="GMA40055.1"/>
    </source>
</evidence>
<dbReference type="Proteomes" id="UP001157126">
    <property type="component" value="Unassembled WGS sequence"/>
</dbReference>
<accession>A0ABQ6IQ67</accession>
<reference evidence="3" key="1">
    <citation type="journal article" date="2019" name="Int. J. Syst. Evol. Microbiol.">
        <title>The Global Catalogue of Microorganisms (GCM) 10K type strain sequencing project: providing services to taxonomists for standard genome sequencing and annotation.</title>
        <authorList>
            <consortium name="The Broad Institute Genomics Platform"/>
            <consortium name="The Broad Institute Genome Sequencing Center for Infectious Disease"/>
            <person name="Wu L."/>
            <person name="Ma J."/>
        </authorList>
    </citation>
    <scope>NUCLEOTIDE SEQUENCE [LARGE SCALE GENOMIC DNA]</scope>
    <source>
        <strain evidence="3">NBRC 113072</strain>
    </source>
</reference>
<feature type="region of interest" description="Disordered" evidence="1">
    <location>
        <begin position="1"/>
        <end position="85"/>
    </location>
</feature>
<comment type="caution">
    <text evidence="2">The sequence shown here is derived from an EMBL/GenBank/DDBJ whole genome shotgun (WGS) entry which is preliminary data.</text>
</comment>
<protein>
    <submittedName>
        <fullName evidence="2">Uncharacterized protein</fullName>
    </submittedName>
</protein>
<gene>
    <name evidence="2" type="ORF">GCM10025883_21000</name>
</gene>
<evidence type="ECO:0000256" key="1">
    <source>
        <dbReference type="SAM" id="MobiDB-lite"/>
    </source>
</evidence>
<evidence type="ECO:0000313" key="3">
    <source>
        <dbReference type="Proteomes" id="UP001157126"/>
    </source>
</evidence>
<proteinExistence type="predicted"/>
<name>A0ABQ6IQ67_9MICO</name>
<organism evidence="2 3">
    <name type="scientific">Mobilicoccus caccae</name>
    <dbReference type="NCBI Taxonomy" id="1859295"/>
    <lineage>
        <taxon>Bacteria</taxon>
        <taxon>Bacillati</taxon>
        <taxon>Actinomycetota</taxon>
        <taxon>Actinomycetes</taxon>
        <taxon>Micrococcales</taxon>
        <taxon>Dermatophilaceae</taxon>
        <taxon>Mobilicoccus</taxon>
    </lineage>
</organism>
<keyword evidence="3" id="KW-1185">Reference proteome</keyword>